<dbReference type="AlphaFoldDB" id="A0A1H4BJF5"/>
<keyword evidence="3" id="KW-1185">Reference proteome</keyword>
<gene>
    <name evidence="2" type="ORF">SAMN05660964_01687</name>
</gene>
<proteinExistence type="predicted"/>
<dbReference type="Proteomes" id="UP000199397">
    <property type="component" value="Unassembled WGS sequence"/>
</dbReference>
<evidence type="ECO:0000313" key="3">
    <source>
        <dbReference type="Proteomes" id="UP000199397"/>
    </source>
</evidence>
<reference evidence="2 3" key="1">
    <citation type="submission" date="2016-10" db="EMBL/GenBank/DDBJ databases">
        <authorList>
            <person name="de Groot N.N."/>
        </authorList>
    </citation>
    <scope>NUCLEOTIDE SEQUENCE [LARGE SCALE GENOMIC DNA]</scope>
    <source>
        <strain evidence="2 3">DSM 21228</strain>
    </source>
</reference>
<dbReference type="OrthoDB" id="3403232at2"/>
<evidence type="ECO:0000313" key="2">
    <source>
        <dbReference type="EMBL" id="SEA48250.1"/>
    </source>
</evidence>
<dbReference type="RefSeq" id="WP_093067357.1">
    <property type="nucleotide sequence ID" value="NZ_FNQP01000008.1"/>
</dbReference>
<feature type="region of interest" description="Disordered" evidence="1">
    <location>
        <begin position="37"/>
        <end position="60"/>
    </location>
</feature>
<evidence type="ECO:0000256" key="1">
    <source>
        <dbReference type="SAM" id="MobiDB-lite"/>
    </source>
</evidence>
<feature type="compositionally biased region" description="Polar residues" evidence="1">
    <location>
        <begin position="37"/>
        <end position="49"/>
    </location>
</feature>
<dbReference type="EMBL" id="FNQP01000008">
    <property type="protein sequence ID" value="SEA48250.1"/>
    <property type="molecule type" value="Genomic_DNA"/>
</dbReference>
<dbReference type="STRING" id="525918.SAMN05660964_01687"/>
<organism evidence="2 3">
    <name type="scientific">Thiothrix caldifontis</name>
    <dbReference type="NCBI Taxonomy" id="525918"/>
    <lineage>
        <taxon>Bacteria</taxon>
        <taxon>Pseudomonadati</taxon>
        <taxon>Pseudomonadota</taxon>
        <taxon>Gammaproteobacteria</taxon>
        <taxon>Thiotrichales</taxon>
        <taxon>Thiotrichaceae</taxon>
        <taxon>Thiothrix</taxon>
    </lineage>
</organism>
<sequence>MKTIRLELTLDEINTTLEALGNLPFIKVHELISKIHQQASPQVSGTANHETAKPPGAAEE</sequence>
<name>A0A1H4BJF5_9GAMM</name>
<protein>
    <submittedName>
        <fullName evidence="2">Uncharacterized protein</fullName>
    </submittedName>
</protein>
<accession>A0A1H4BJF5</accession>